<keyword evidence="1" id="KW-1133">Transmembrane helix</keyword>
<organism evidence="2 3">
    <name type="scientific">Chryseobacterium indologenes</name>
    <name type="common">Flavobacterium indologenes</name>
    <dbReference type="NCBI Taxonomy" id="253"/>
    <lineage>
        <taxon>Bacteria</taxon>
        <taxon>Pseudomonadati</taxon>
        <taxon>Bacteroidota</taxon>
        <taxon>Flavobacteriia</taxon>
        <taxon>Flavobacteriales</taxon>
        <taxon>Weeksellaceae</taxon>
        <taxon>Chryseobacterium group</taxon>
        <taxon>Chryseobacterium</taxon>
    </lineage>
</organism>
<accession>A0A0N0IWS4</accession>
<dbReference type="Pfam" id="PF20420">
    <property type="entry name" value="DUF6702"/>
    <property type="match status" value="1"/>
</dbReference>
<proteinExistence type="predicted"/>
<dbReference type="Proteomes" id="UP000037953">
    <property type="component" value="Unassembled WGS sequence"/>
</dbReference>
<comment type="caution">
    <text evidence="2">The sequence shown here is derived from an EMBL/GenBank/DDBJ whole genome shotgun (WGS) entry which is preliminary data.</text>
</comment>
<evidence type="ECO:0000313" key="3">
    <source>
        <dbReference type="Proteomes" id="UP000037953"/>
    </source>
</evidence>
<reference evidence="3" key="2">
    <citation type="submission" date="2015-09" db="EMBL/GenBank/DDBJ databases">
        <title>Draft genome sequence of a multidrug-resistant Chryseobacterium indologenes isolate from Malaysia.</title>
        <authorList>
            <person name="Yu C.Y."/>
            <person name="Ang G.Y."/>
            <person name="Chan K.-G."/>
        </authorList>
    </citation>
    <scope>NUCLEOTIDE SEQUENCE [LARGE SCALE GENOMIC DNA]</scope>
    <source>
        <strain evidence="3">CI_885</strain>
    </source>
</reference>
<dbReference type="EMBL" id="LJOD01000004">
    <property type="protein sequence ID" value="KPE51602.1"/>
    <property type="molecule type" value="Genomic_DNA"/>
</dbReference>
<keyword evidence="1" id="KW-0472">Membrane</keyword>
<evidence type="ECO:0000256" key="1">
    <source>
        <dbReference type="SAM" id="Phobius"/>
    </source>
</evidence>
<protein>
    <submittedName>
        <fullName evidence="2">M penetrans family 1 protein</fullName>
    </submittedName>
</protein>
<sequence>MIVNLLIKMKKLLYISGILTFFVLMSFMYVDFFSSMTKVDYIDGSKTLKFTTKMNTNHISDAIKINPNTAGFEAEVKKYVNNNFDVYINGAPKTITFTGSQVSGETVWVYFETGGVSDINTLRIKNTILLSSFPKQNNVVSVSYKGSQKVMSFQRGKEVNEVSF</sequence>
<gene>
    <name evidence="2" type="ORF">AOB46_08050</name>
</gene>
<dbReference type="AlphaFoldDB" id="A0A0N0IWS4"/>
<name>A0A0N0IWS4_CHRID</name>
<dbReference type="OrthoDB" id="5735516at2"/>
<dbReference type="InterPro" id="IPR046525">
    <property type="entry name" value="DUF6702"/>
</dbReference>
<dbReference type="PATRIC" id="fig|253.9.peg.3351"/>
<reference evidence="2 3" key="1">
    <citation type="journal article" date="2015" name="Genom Data">
        <title>Draft genome sequence of a multidrug-resistant Chryseobacterium indologenes isolate from Malaysia.</title>
        <authorList>
            <person name="Yu C.Y."/>
            <person name="Ang G.Y."/>
            <person name="Cheng H.J."/>
            <person name="Cheong Y.M."/>
            <person name="Yin W.F."/>
            <person name="Chan K.G."/>
        </authorList>
    </citation>
    <scope>NUCLEOTIDE SEQUENCE [LARGE SCALE GENOMIC DNA]</scope>
    <source>
        <strain evidence="2 3">CI_885</strain>
    </source>
</reference>
<keyword evidence="1" id="KW-0812">Transmembrane</keyword>
<evidence type="ECO:0000313" key="2">
    <source>
        <dbReference type="EMBL" id="KPE51602.1"/>
    </source>
</evidence>
<feature type="transmembrane region" description="Helical" evidence="1">
    <location>
        <begin position="12"/>
        <end position="30"/>
    </location>
</feature>